<dbReference type="CDD" id="cd02966">
    <property type="entry name" value="TlpA_like_family"/>
    <property type="match status" value="1"/>
</dbReference>
<dbReference type="EMBL" id="FMAR01000015">
    <property type="protein sequence ID" value="SCC56479.1"/>
    <property type="molecule type" value="Genomic_DNA"/>
</dbReference>
<dbReference type="InterPro" id="IPR013766">
    <property type="entry name" value="Thioredoxin_domain"/>
</dbReference>
<accession>A0A1C4FKD5</accession>
<dbReference type="PANTHER" id="PTHR42852">
    <property type="entry name" value="THIOL:DISULFIDE INTERCHANGE PROTEIN DSBE"/>
    <property type="match status" value="1"/>
</dbReference>
<keyword evidence="3" id="KW-0413">Isomerase</keyword>
<gene>
    <name evidence="3" type="ORF">GA0116948_11530</name>
</gene>
<dbReference type="STRING" id="1335309.GA0116948_11530"/>
<dbReference type="InterPro" id="IPR050553">
    <property type="entry name" value="Thioredoxin_ResA/DsbE_sf"/>
</dbReference>
<organism evidence="3 4">
    <name type="scientific">Chitinophaga costaii</name>
    <dbReference type="NCBI Taxonomy" id="1335309"/>
    <lineage>
        <taxon>Bacteria</taxon>
        <taxon>Pseudomonadati</taxon>
        <taxon>Bacteroidota</taxon>
        <taxon>Chitinophagia</taxon>
        <taxon>Chitinophagales</taxon>
        <taxon>Chitinophagaceae</taxon>
        <taxon>Chitinophaga</taxon>
    </lineage>
</organism>
<feature type="domain" description="Thioredoxin" evidence="2">
    <location>
        <begin position="33"/>
        <end position="173"/>
    </location>
</feature>
<dbReference type="Proteomes" id="UP000242818">
    <property type="component" value="Unassembled WGS sequence"/>
</dbReference>
<name>A0A1C4FKD5_9BACT</name>
<dbReference type="SUPFAM" id="SSF48452">
    <property type="entry name" value="TPR-like"/>
    <property type="match status" value="1"/>
</dbReference>
<keyword evidence="1" id="KW-0732">Signal</keyword>
<dbReference type="Gene3D" id="3.40.30.10">
    <property type="entry name" value="Glutaredoxin"/>
    <property type="match status" value="1"/>
</dbReference>
<feature type="signal peptide" evidence="1">
    <location>
        <begin position="1"/>
        <end position="23"/>
    </location>
</feature>
<dbReference type="RefSeq" id="WP_089714515.1">
    <property type="nucleotide sequence ID" value="NZ_FMAR01000015.1"/>
</dbReference>
<sequence length="348" mass="37713">MKKRLLLIAFVFLLLHLYTGASAQGYYAGWDPAAIGKKATPFTFTTPNGSKLTSASLAGKVVVLDFWASQCKTCDTLTHAVDSAIAAYNNKNVWMMGVANQEAMPQNNLVAYWKGHGYQCPVFIDTHAYGKAIKAVTPLVVVIDQQGVVQGRWQGLTANRAAEVKTLVWELIEKPEVSLQAVVDANRNKAYNEAIFLYDSLIKREPASAGELAQEKFRALLHVSEAAAITFAHTQLSQTQDSIGTLSFIADLVSQTDGLSASVYADGAAAFEMLAEKDPALNNDLIVCDLRGRCYFKSGNVEKALSNATHSLKIATDTQAPQATVEYLEDVLANYNAAQGKPANTEKL</sequence>
<dbReference type="OrthoDB" id="9815205at2"/>
<feature type="chain" id="PRO_5008691966" evidence="1">
    <location>
        <begin position="24"/>
        <end position="348"/>
    </location>
</feature>
<evidence type="ECO:0000313" key="4">
    <source>
        <dbReference type="Proteomes" id="UP000242818"/>
    </source>
</evidence>
<dbReference type="InterPro" id="IPR011990">
    <property type="entry name" value="TPR-like_helical_dom_sf"/>
</dbReference>
<dbReference type="PANTHER" id="PTHR42852:SF17">
    <property type="entry name" value="THIOREDOXIN-LIKE PROTEIN HI_1115"/>
    <property type="match status" value="1"/>
</dbReference>
<dbReference type="GO" id="GO:0006950">
    <property type="term" value="P:response to stress"/>
    <property type="evidence" value="ECO:0007669"/>
    <property type="project" value="UniProtKB-ARBA"/>
</dbReference>
<dbReference type="AlphaFoldDB" id="A0A1C4FKD5"/>
<dbReference type="GO" id="GO:0016853">
    <property type="term" value="F:isomerase activity"/>
    <property type="evidence" value="ECO:0007669"/>
    <property type="project" value="UniProtKB-KW"/>
</dbReference>
<dbReference type="InterPro" id="IPR036249">
    <property type="entry name" value="Thioredoxin-like_sf"/>
</dbReference>
<dbReference type="Pfam" id="PF08534">
    <property type="entry name" value="Redoxin"/>
    <property type="match status" value="1"/>
</dbReference>
<evidence type="ECO:0000259" key="2">
    <source>
        <dbReference type="PROSITE" id="PS51352"/>
    </source>
</evidence>
<protein>
    <submittedName>
        <fullName evidence="3">Thiol-disulfide isomerase or thioredoxin</fullName>
    </submittedName>
</protein>
<proteinExistence type="predicted"/>
<dbReference type="InterPro" id="IPR013740">
    <property type="entry name" value="Redoxin"/>
</dbReference>
<evidence type="ECO:0000256" key="1">
    <source>
        <dbReference type="SAM" id="SignalP"/>
    </source>
</evidence>
<keyword evidence="4" id="KW-1185">Reference proteome</keyword>
<dbReference type="GO" id="GO:0016491">
    <property type="term" value="F:oxidoreductase activity"/>
    <property type="evidence" value="ECO:0007669"/>
    <property type="project" value="InterPro"/>
</dbReference>
<dbReference type="SUPFAM" id="SSF52833">
    <property type="entry name" value="Thioredoxin-like"/>
    <property type="match status" value="1"/>
</dbReference>
<evidence type="ECO:0000313" key="3">
    <source>
        <dbReference type="EMBL" id="SCC56479.1"/>
    </source>
</evidence>
<dbReference type="PROSITE" id="PS51352">
    <property type="entry name" value="THIOREDOXIN_2"/>
    <property type="match status" value="1"/>
</dbReference>
<reference evidence="3 4" key="1">
    <citation type="submission" date="2016-08" db="EMBL/GenBank/DDBJ databases">
        <authorList>
            <person name="Seilhamer J.J."/>
        </authorList>
    </citation>
    <scope>NUCLEOTIDE SEQUENCE [LARGE SCALE GENOMIC DNA]</scope>
    <source>
        <strain evidence="3 4">A37T2</strain>
    </source>
</reference>